<dbReference type="OrthoDB" id="3853857at2759"/>
<evidence type="ECO:0000313" key="6">
    <source>
        <dbReference type="EMBL" id="KAG7192966.1"/>
    </source>
</evidence>
<evidence type="ECO:0000313" key="7">
    <source>
        <dbReference type="Proteomes" id="UP000790833"/>
    </source>
</evidence>
<dbReference type="InterPro" id="IPR045540">
    <property type="entry name" value="YegS/DAGK_C"/>
</dbReference>
<evidence type="ECO:0000256" key="2">
    <source>
        <dbReference type="ARBA" id="ARBA00022741"/>
    </source>
</evidence>
<keyword evidence="1" id="KW-0808">Transferase</keyword>
<sequence>MATKKDCFGSLDGLNSNATYHTFCHHSQMRLSGEETATLSGVATCDDAGICVPLNKQQQQQQLEASYSSIFAFCTPKPPQDWGTSSLSSTNAATTTVFIKYYNILWCERKDGLSRDTDTVLITYINSKEQILTLVTEISNIPEGNEPAKWIMEKSYPNGLMKMSALVLINPKGGRGKAASIYQKSILPVLNAAKVNVEYVETKYYRHAVDIARELDIEKYDIILCCSGDGIPHEVINGFYQREDKGVSAFNKLIITQLPCGSGNALTLSTHGSINPVVSTWRMLKGTKAKLDLMGFTQGSGSEKRTSLSFLSQCYGAISDSDIGTEHLRFLGAVRFELGVTQYVLSRRVYPCDVYVDYFVEPHGMKEHFQNHLSGSNLSILPTVTRESLSPKFDDLESPPPTNWVKIDDALTSKLNIFYIGKMPYVSADTQFFPAALPNDGAMDLVITTTNSSVMSLAKILTLLDTGTHVDHDEVLHAKVKAYRLVPRIPKSDKTKHYLSIDGEDFPFEPFQTEVFPSVLTILLQEGEYVETSFKKN</sequence>
<keyword evidence="7" id="KW-1185">Reference proteome</keyword>
<dbReference type="GeneID" id="66114446"/>
<dbReference type="Gene3D" id="2.60.200.40">
    <property type="match status" value="1"/>
</dbReference>
<dbReference type="AlphaFoldDB" id="A0A9P7V7U0"/>
<proteinExistence type="predicted"/>
<evidence type="ECO:0000259" key="5">
    <source>
        <dbReference type="PROSITE" id="PS50146"/>
    </source>
</evidence>
<feature type="domain" description="DAGKc" evidence="5">
    <location>
        <begin position="160"/>
        <end position="300"/>
    </location>
</feature>
<dbReference type="GO" id="GO:0001727">
    <property type="term" value="F:lipid kinase activity"/>
    <property type="evidence" value="ECO:0007669"/>
    <property type="project" value="TreeGrafter"/>
</dbReference>
<organism evidence="6 7">
    <name type="scientific">Scheffersomyces spartinae</name>
    <dbReference type="NCBI Taxonomy" id="45513"/>
    <lineage>
        <taxon>Eukaryota</taxon>
        <taxon>Fungi</taxon>
        <taxon>Dikarya</taxon>
        <taxon>Ascomycota</taxon>
        <taxon>Saccharomycotina</taxon>
        <taxon>Pichiomycetes</taxon>
        <taxon>Debaryomycetaceae</taxon>
        <taxon>Scheffersomyces</taxon>
    </lineage>
</organism>
<dbReference type="InterPro" id="IPR016064">
    <property type="entry name" value="NAD/diacylglycerol_kinase_sf"/>
</dbReference>
<keyword evidence="4" id="KW-0067">ATP-binding</keyword>
<protein>
    <submittedName>
        <fullName evidence="6">Sphinganine kinase lcb4</fullName>
    </submittedName>
</protein>
<keyword evidence="2" id="KW-0547">Nucleotide-binding</keyword>
<accession>A0A9P7V7U0</accession>
<dbReference type="SUPFAM" id="SSF111331">
    <property type="entry name" value="NAD kinase/diacylglycerol kinase-like"/>
    <property type="match status" value="1"/>
</dbReference>
<dbReference type="GO" id="GO:0005524">
    <property type="term" value="F:ATP binding"/>
    <property type="evidence" value="ECO:0007669"/>
    <property type="project" value="UniProtKB-KW"/>
</dbReference>
<dbReference type="Proteomes" id="UP000790833">
    <property type="component" value="Unassembled WGS sequence"/>
</dbReference>
<dbReference type="InterPro" id="IPR050187">
    <property type="entry name" value="Lipid_Phosphate_FormReg"/>
</dbReference>
<dbReference type="GO" id="GO:0005737">
    <property type="term" value="C:cytoplasm"/>
    <property type="evidence" value="ECO:0007669"/>
    <property type="project" value="TreeGrafter"/>
</dbReference>
<name>A0A9P7V7U0_9ASCO</name>
<reference evidence="6" key="1">
    <citation type="submission" date="2021-03" db="EMBL/GenBank/DDBJ databases">
        <authorList>
            <person name="Palmer J.M."/>
        </authorList>
    </citation>
    <scope>NUCLEOTIDE SEQUENCE</scope>
    <source>
        <strain evidence="6">ARV_011</strain>
    </source>
</reference>
<dbReference type="GO" id="GO:0046512">
    <property type="term" value="P:sphingosine biosynthetic process"/>
    <property type="evidence" value="ECO:0007669"/>
    <property type="project" value="TreeGrafter"/>
</dbReference>
<evidence type="ECO:0000256" key="1">
    <source>
        <dbReference type="ARBA" id="ARBA00022679"/>
    </source>
</evidence>
<dbReference type="PANTHER" id="PTHR12358">
    <property type="entry name" value="SPHINGOSINE KINASE"/>
    <property type="match status" value="1"/>
</dbReference>
<dbReference type="Pfam" id="PF19279">
    <property type="entry name" value="YegS_C"/>
    <property type="match status" value="1"/>
</dbReference>
<dbReference type="GO" id="GO:0016020">
    <property type="term" value="C:membrane"/>
    <property type="evidence" value="ECO:0007669"/>
    <property type="project" value="TreeGrafter"/>
</dbReference>
<dbReference type="EMBL" id="JAHMUF010000014">
    <property type="protein sequence ID" value="KAG7192966.1"/>
    <property type="molecule type" value="Genomic_DNA"/>
</dbReference>
<evidence type="ECO:0000256" key="3">
    <source>
        <dbReference type="ARBA" id="ARBA00022777"/>
    </source>
</evidence>
<dbReference type="PANTHER" id="PTHR12358:SF31">
    <property type="entry name" value="ACYLGLYCEROL KINASE, MITOCHONDRIAL"/>
    <property type="match status" value="1"/>
</dbReference>
<dbReference type="InterPro" id="IPR001206">
    <property type="entry name" value="Diacylglycerol_kinase_cat_dom"/>
</dbReference>
<dbReference type="InterPro" id="IPR017438">
    <property type="entry name" value="ATP-NAD_kinase_N"/>
</dbReference>
<dbReference type="PROSITE" id="PS50146">
    <property type="entry name" value="DAGK"/>
    <property type="match status" value="1"/>
</dbReference>
<gene>
    <name evidence="6" type="primary">LCB4</name>
    <name evidence="6" type="ORF">KQ657_001072</name>
</gene>
<dbReference type="SMART" id="SM00046">
    <property type="entry name" value="DAGKc"/>
    <property type="match status" value="1"/>
</dbReference>
<keyword evidence="3 6" id="KW-0418">Kinase</keyword>
<dbReference type="Pfam" id="PF00781">
    <property type="entry name" value="DAGK_cat"/>
    <property type="match status" value="1"/>
</dbReference>
<dbReference type="RefSeq" id="XP_043048515.1">
    <property type="nucleotide sequence ID" value="XM_043191883.1"/>
</dbReference>
<dbReference type="Gene3D" id="3.40.50.10330">
    <property type="entry name" value="Probable inorganic polyphosphate/atp-NAD kinase, domain 1"/>
    <property type="match status" value="1"/>
</dbReference>
<comment type="caution">
    <text evidence="6">The sequence shown here is derived from an EMBL/GenBank/DDBJ whole genome shotgun (WGS) entry which is preliminary data.</text>
</comment>
<evidence type="ECO:0000256" key="4">
    <source>
        <dbReference type="ARBA" id="ARBA00022840"/>
    </source>
</evidence>